<proteinExistence type="predicted"/>
<evidence type="ECO:0000313" key="2">
    <source>
        <dbReference type="EMBL" id="MBD8007980.1"/>
    </source>
</evidence>
<comment type="caution">
    <text evidence="2">The sequence shown here is derived from an EMBL/GenBank/DDBJ whole genome shotgun (WGS) entry which is preliminary data.</text>
</comment>
<accession>A0ABR8VT86</accession>
<dbReference type="InterPro" id="IPR002654">
    <property type="entry name" value="Glyco_trans_25"/>
</dbReference>
<keyword evidence="3" id="KW-1185">Reference proteome</keyword>
<dbReference type="Pfam" id="PF01755">
    <property type="entry name" value="Glyco_transf_25"/>
    <property type="match status" value="1"/>
</dbReference>
<gene>
    <name evidence="2" type="ORF">H9629_01225</name>
</gene>
<evidence type="ECO:0000259" key="1">
    <source>
        <dbReference type="Pfam" id="PF01755"/>
    </source>
</evidence>
<name>A0ABR8VT86_9GAMM</name>
<dbReference type="EMBL" id="JACSPT010000001">
    <property type="protein sequence ID" value="MBD8007980.1"/>
    <property type="molecule type" value="Genomic_DNA"/>
</dbReference>
<feature type="domain" description="Glycosyl transferase family 25" evidence="1">
    <location>
        <begin position="6"/>
        <end position="173"/>
    </location>
</feature>
<dbReference type="Proteomes" id="UP000621930">
    <property type="component" value="Unassembled WGS sequence"/>
</dbReference>
<dbReference type="CDD" id="cd06532">
    <property type="entry name" value="Glyco_transf_25"/>
    <property type="match status" value="1"/>
</dbReference>
<organism evidence="2 3">
    <name type="scientific">Acinetobacter pecorum</name>
    <dbReference type="NCBI Taxonomy" id="2762215"/>
    <lineage>
        <taxon>Bacteria</taxon>
        <taxon>Pseudomonadati</taxon>
        <taxon>Pseudomonadota</taxon>
        <taxon>Gammaproteobacteria</taxon>
        <taxon>Moraxellales</taxon>
        <taxon>Moraxellaceae</taxon>
        <taxon>Acinetobacter</taxon>
    </lineage>
</organism>
<evidence type="ECO:0000313" key="3">
    <source>
        <dbReference type="Proteomes" id="UP000621930"/>
    </source>
</evidence>
<sequence length="274" mass="31566">MVVIVNTLIINLKSSQDRRDFQKRQFEKLGLDFEILEAFSVADLSEEQYQKFGFGWQRPLRKVEVACFLSHQKAWEEVLKRNQPCLILEDDAVLASNAKEILNEIEQQQFPDVDLINLEVRSRKKIISRTPVCTLDHTQVELYELYQDRTGAAGYILYPSGAQKLLNRLAKTAPAIADGFIFSAYELHCLQAEPAVIIQEDQLGAYGLLQQGCFDSTIGRSEHFKPEFSSIKEKYTFKKRRLAGQIALAIRYLQVMGRAEKRMIKLNQEKFIQD</sequence>
<protein>
    <submittedName>
        <fullName evidence="2">Glycosyltransferase family 25 protein</fullName>
    </submittedName>
</protein>
<reference evidence="2 3" key="1">
    <citation type="submission" date="2020-08" db="EMBL/GenBank/DDBJ databases">
        <title>A Genomic Blueprint of the Chicken Gut Microbiome.</title>
        <authorList>
            <person name="Gilroy R."/>
            <person name="Ravi A."/>
            <person name="Getino M."/>
            <person name="Pursley I."/>
            <person name="Horton D.L."/>
            <person name="Alikhan N.-F."/>
            <person name="Baker D."/>
            <person name="Gharbi K."/>
            <person name="Hall N."/>
            <person name="Watson M."/>
            <person name="Adriaenssens E.M."/>
            <person name="Foster-Nyarko E."/>
            <person name="Jarju S."/>
            <person name="Secka A."/>
            <person name="Antonio M."/>
            <person name="Oren A."/>
            <person name="Chaudhuri R."/>
            <person name="La Ragione R.M."/>
            <person name="Hildebrand F."/>
            <person name="Pallen M.J."/>
        </authorList>
    </citation>
    <scope>NUCLEOTIDE SEQUENCE [LARGE SCALE GENOMIC DNA]</scope>
    <source>
        <strain evidence="2 3">Sa1BUA6</strain>
    </source>
</reference>